<feature type="region of interest" description="Disordered" evidence="1">
    <location>
        <begin position="1"/>
        <end position="135"/>
    </location>
</feature>
<evidence type="ECO:0000256" key="1">
    <source>
        <dbReference type="SAM" id="MobiDB-lite"/>
    </source>
</evidence>
<dbReference type="EMBL" id="CACTIH010003024">
    <property type="protein sequence ID" value="CAA2977224.1"/>
    <property type="molecule type" value="Genomic_DNA"/>
</dbReference>
<sequence>GLGWLGEATGTAVQPRRRRGRRAARREAYVGDVALEGVGDGGAARGGHGDGGAARGGHGDGGAARGGVSARRGWRPRGQRRRRVFGQPQQSAACFASGASVSIENSLSVSGEEGEGRRGLLYPQPLVPVGSSNRD</sequence>
<dbReference type="Gramene" id="OE9A094723T1">
    <property type="protein sequence ID" value="OE9A094723C1"/>
    <property type="gene ID" value="OE9A094723"/>
</dbReference>
<dbReference type="AlphaFoldDB" id="A0A8S0REP4"/>
<feature type="compositionally biased region" description="Basic residues" evidence="1">
    <location>
        <begin position="15"/>
        <end position="24"/>
    </location>
</feature>
<evidence type="ECO:0000313" key="2">
    <source>
        <dbReference type="EMBL" id="CAA2977224.1"/>
    </source>
</evidence>
<evidence type="ECO:0000313" key="3">
    <source>
        <dbReference type="Proteomes" id="UP000594638"/>
    </source>
</evidence>
<feature type="compositionally biased region" description="Gly residues" evidence="1">
    <location>
        <begin position="38"/>
        <end position="65"/>
    </location>
</feature>
<proteinExistence type="predicted"/>
<dbReference type="Proteomes" id="UP000594638">
    <property type="component" value="Unassembled WGS sequence"/>
</dbReference>
<accession>A0A8S0REP4</accession>
<reference evidence="2 3" key="1">
    <citation type="submission" date="2019-12" db="EMBL/GenBank/DDBJ databases">
        <authorList>
            <person name="Alioto T."/>
            <person name="Alioto T."/>
            <person name="Gomez Garrido J."/>
        </authorList>
    </citation>
    <scope>NUCLEOTIDE SEQUENCE [LARGE SCALE GENOMIC DNA]</scope>
</reference>
<gene>
    <name evidence="2" type="ORF">OLEA9_A094723</name>
</gene>
<name>A0A8S0REP4_OLEEU</name>
<feature type="compositionally biased region" description="Basic residues" evidence="1">
    <location>
        <begin position="72"/>
        <end position="84"/>
    </location>
</feature>
<protein>
    <submittedName>
        <fullName evidence="2">Uncharacterized protein</fullName>
    </submittedName>
</protein>
<organism evidence="2 3">
    <name type="scientific">Olea europaea subsp. europaea</name>
    <dbReference type="NCBI Taxonomy" id="158383"/>
    <lineage>
        <taxon>Eukaryota</taxon>
        <taxon>Viridiplantae</taxon>
        <taxon>Streptophyta</taxon>
        <taxon>Embryophyta</taxon>
        <taxon>Tracheophyta</taxon>
        <taxon>Spermatophyta</taxon>
        <taxon>Magnoliopsida</taxon>
        <taxon>eudicotyledons</taxon>
        <taxon>Gunneridae</taxon>
        <taxon>Pentapetalae</taxon>
        <taxon>asterids</taxon>
        <taxon>lamiids</taxon>
        <taxon>Lamiales</taxon>
        <taxon>Oleaceae</taxon>
        <taxon>Oleeae</taxon>
        <taxon>Olea</taxon>
    </lineage>
</organism>
<comment type="caution">
    <text evidence="2">The sequence shown here is derived from an EMBL/GenBank/DDBJ whole genome shotgun (WGS) entry which is preliminary data.</text>
</comment>
<feature type="non-terminal residue" evidence="2">
    <location>
        <position position="1"/>
    </location>
</feature>
<keyword evidence="3" id="KW-1185">Reference proteome</keyword>